<dbReference type="PANTHER" id="PTHR45710:SF35">
    <property type="entry name" value="C-TYPE LECTIN DOMAIN FAMILY 2 MEMBER D"/>
    <property type="match status" value="1"/>
</dbReference>
<dbReference type="PANTHER" id="PTHR45710">
    <property type="entry name" value="C-TYPE LECTIN DOMAIN-CONTAINING PROTEIN 180"/>
    <property type="match status" value="1"/>
</dbReference>
<dbReference type="InterPro" id="IPR001304">
    <property type="entry name" value="C-type_lectin-like"/>
</dbReference>
<dbReference type="Proteomes" id="UP000472274">
    <property type="component" value="Unplaced"/>
</dbReference>
<evidence type="ECO:0000259" key="3">
    <source>
        <dbReference type="PROSITE" id="PS50041"/>
    </source>
</evidence>
<evidence type="ECO:0000256" key="1">
    <source>
        <dbReference type="ARBA" id="ARBA00004401"/>
    </source>
</evidence>
<dbReference type="AlphaFoldDB" id="A0A674IYT6"/>
<sequence>CQILQQDCVMEPGLSDPCPPAGPACPDGWIGHRGKCYYFSETEGNWTYVQRHCSSFGASLAGIDSEQEMTFLLRHKDVHDHWIGLRREQGQPWKWTNGTEFNHPQIHHSVLVKQPDTTLVRLCPYFE</sequence>
<evidence type="ECO:0000256" key="2">
    <source>
        <dbReference type="ARBA" id="ARBA00022734"/>
    </source>
</evidence>
<dbReference type="InParanoid" id="A0A674IYT6"/>
<dbReference type="SMART" id="SM00034">
    <property type="entry name" value="CLECT"/>
    <property type="match status" value="1"/>
</dbReference>
<dbReference type="InterPro" id="IPR033992">
    <property type="entry name" value="NKR-like_CTLD"/>
</dbReference>
<dbReference type="Ensembl" id="ENSTMTT00000015180.1">
    <property type="protein sequence ID" value="ENSTMTP00000014676.1"/>
    <property type="gene ID" value="ENSTMTG00000010664.1"/>
</dbReference>
<dbReference type="GeneTree" id="ENSGT00940000155319"/>
<keyword evidence="2" id="KW-0430">Lectin</keyword>
<dbReference type="PROSITE" id="PS50041">
    <property type="entry name" value="C_TYPE_LECTIN_2"/>
    <property type="match status" value="1"/>
</dbReference>
<proteinExistence type="predicted"/>
<feature type="domain" description="C-type lectin" evidence="3">
    <location>
        <begin position="32"/>
        <end position="127"/>
    </location>
</feature>
<accession>A0A674IYT6</accession>
<organism evidence="4 5">
    <name type="scientific">Terrapene triunguis</name>
    <name type="common">Three-toed box turtle</name>
    <dbReference type="NCBI Taxonomy" id="2587831"/>
    <lineage>
        <taxon>Eukaryota</taxon>
        <taxon>Metazoa</taxon>
        <taxon>Chordata</taxon>
        <taxon>Craniata</taxon>
        <taxon>Vertebrata</taxon>
        <taxon>Euteleostomi</taxon>
        <taxon>Archelosauria</taxon>
        <taxon>Testudinata</taxon>
        <taxon>Testudines</taxon>
        <taxon>Cryptodira</taxon>
        <taxon>Durocryptodira</taxon>
        <taxon>Testudinoidea</taxon>
        <taxon>Emydidae</taxon>
        <taxon>Terrapene</taxon>
    </lineage>
</organism>
<dbReference type="InterPro" id="IPR016187">
    <property type="entry name" value="CTDL_fold"/>
</dbReference>
<protein>
    <recommendedName>
        <fullName evidence="3">C-type lectin domain-containing protein</fullName>
    </recommendedName>
</protein>
<dbReference type="InterPro" id="IPR016186">
    <property type="entry name" value="C-type_lectin-like/link_sf"/>
</dbReference>
<dbReference type="GO" id="GO:0005886">
    <property type="term" value="C:plasma membrane"/>
    <property type="evidence" value="ECO:0007669"/>
    <property type="project" value="UniProtKB-SubCell"/>
</dbReference>
<dbReference type="SUPFAM" id="SSF56436">
    <property type="entry name" value="C-type lectin-like"/>
    <property type="match status" value="1"/>
</dbReference>
<dbReference type="Gene3D" id="3.10.100.10">
    <property type="entry name" value="Mannose-Binding Protein A, subunit A"/>
    <property type="match status" value="1"/>
</dbReference>
<dbReference type="GO" id="GO:0030246">
    <property type="term" value="F:carbohydrate binding"/>
    <property type="evidence" value="ECO:0007669"/>
    <property type="project" value="UniProtKB-KW"/>
</dbReference>
<evidence type="ECO:0000313" key="4">
    <source>
        <dbReference type="Ensembl" id="ENSTMTP00000014676.1"/>
    </source>
</evidence>
<reference evidence="4" key="1">
    <citation type="submission" date="2025-08" db="UniProtKB">
        <authorList>
            <consortium name="Ensembl"/>
        </authorList>
    </citation>
    <scope>IDENTIFICATION</scope>
</reference>
<dbReference type="CDD" id="cd03593">
    <property type="entry name" value="CLECT_NK_receptors_like"/>
    <property type="match status" value="1"/>
</dbReference>
<comment type="subcellular location">
    <subcellularLocation>
        <location evidence="1">Cell membrane</location>
        <topology evidence="1">Single-pass type II membrane protein</topology>
    </subcellularLocation>
</comment>
<name>A0A674IYT6_9SAUR</name>
<keyword evidence="5" id="KW-1185">Reference proteome</keyword>
<reference evidence="4" key="2">
    <citation type="submission" date="2025-09" db="UniProtKB">
        <authorList>
            <consortium name="Ensembl"/>
        </authorList>
    </citation>
    <scope>IDENTIFICATION</scope>
</reference>
<evidence type="ECO:0000313" key="5">
    <source>
        <dbReference type="Proteomes" id="UP000472274"/>
    </source>
</evidence>
<dbReference type="Pfam" id="PF00059">
    <property type="entry name" value="Lectin_C"/>
    <property type="match status" value="1"/>
</dbReference>
<dbReference type="InterPro" id="IPR050828">
    <property type="entry name" value="C-type_lectin/matrix_domain"/>
</dbReference>